<dbReference type="SUPFAM" id="SSF54909">
    <property type="entry name" value="Dimeric alpha+beta barrel"/>
    <property type="match status" value="1"/>
</dbReference>
<feature type="domain" description="ABM" evidence="1">
    <location>
        <begin position="4"/>
        <end position="93"/>
    </location>
</feature>
<dbReference type="InterPro" id="IPR007138">
    <property type="entry name" value="ABM_dom"/>
</dbReference>
<dbReference type="PROSITE" id="PS51725">
    <property type="entry name" value="ABM"/>
    <property type="match status" value="1"/>
</dbReference>
<protein>
    <submittedName>
        <fullName evidence="2">Quinol monooxygenase YgiN</fullName>
    </submittedName>
</protein>
<organism evidence="2 3">
    <name type="scientific">Nocardia goodfellowii</name>
    <dbReference type="NCBI Taxonomy" id="882446"/>
    <lineage>
        <taxon>Bacteria</taxon>
        <taxon>Bacillati</taxon>
        <taxon>Actinomycetota</taxon>
        <taxon>Actinomycetes</taxon>
        <taxon>Mycobacteriales</taxon>
        <taxon>Nocardiaceae</taxon>
        <taxon>Nocardia</taxon>
    </lineage>
</organism>
<dbReference type="InterPro" id="IPR011008">
    <property type="entry name" value="Dimeric_a/b-barrel"/>
</dbReference>
<dbReference type="GO" id="GO:0004497">
    <property type="term" value="F:monooxygenase activity"/>
    <property type="evidence" value="ECO:0007669"/>
    <property type="project" value="UniProtKB-KW"/>
</dbReference>
<evidence type="ECO:0000313" key="2">
    <source>
        <dbReference type="EMBL" id="MBP2188877.1"/>
    </source>
</evidence>
<dbReference type="InterPro" id="IPR050744">
    <property type="entry name" value="AI-2_Isomerase_LsrG"/>
</dbReference>
<dbReference type="EMBL" id="JAGGMR010000001">
    <property type="protein sequence ID" value="MBP2188877.1"/>
    <property type="molecule type" value="Genomic_DNA"/>
</dbReference>
<gene>
    <name evidence="2" type="ORF">BJ987_001778</name>
</gene>
<dbReference type="Pfam" id="PF03992">
    <property type="entry name" value="ABM"/>
    <property type="match status" value="1"/>
</dbReference>
<dbReference type="PANTHER" id="PTHR33336:SF3">
    <property type="entry name" value="ABM DOMAIN-CONTAINING PROTEIN"/>
    <property type="match status" value="1"/>
</dbReference>
<reference evidence="2 3" key="1">
    <citation type="submission" date="2021-03" db="EMBL/GenBank/DDBJ databases">
        <title>Sequencing the genomes of 1000 actinobacteria strains.</title>
        <authorList>
            <person name="Klenk H.-P."/>
        </authorList>
    </citation>
    <scope>NUCLEOTIDE SEQUENCE [LARGE SCALE GENOMIC DNA]</scope>
    <source>
        <strain evidence="2 3">DSM 45516</strain>
    </source>
</reference>
<name>A0ABS4QB34_9NOCA</name>
<dbReference type="Gene3D" id="3.30.70.100">
    <property type="match status" value="1"/>
</dbReference>
<comment type="caution">
    <text evidence="2">The sequence shown here is derived from an EMBL/GenBank/DDBJ whole genome shotgun (WGS) entry which is preliminary data.</text>
</comment>
<sequence length="105" mass="11619">MSTLSLNVRFTAKPGQETALRTILQNMIEPTVAEEGCLAYELYLHPTDPSRVVLLEEWVDAAALAAHFQTPHLKQCIADLEPVLAEPLRMRQFHDAVPGDLPGLS</sequence>
<proteinExistence type="predicted"/>
<dbReference type="PANTHER" id="PTHR33336">
    <property type="entry name" value="QUINOL MONOOXYGENASE YGIN-RELATED"/>
    <property type="match status" value="1"/>
</dbReference>
<keyword evidence="2" id="KW-0503">Monooxygenase</keyword>
<dbReference type="RefSeq" id="WP_307869550.1">
    <property type="nucleotide sequence ID" value="NZ_JAGGMR010000001.1"/>
</dbReference>
<evidence type="ECO:0000259" key="1">
    <source>
        <dbReference type="PROSITE" id="PS51725"/>
    </source>
</evidence>
<keyword evidence="3" id="KW-1185">Reference proteome</keyword>
<keyword evidence="2" id="KW-0560">Oxidoreductase</keyword>
<evidence type="ECO:0000313" key="3">
    <source>
        <dbReference type="Proteomes" id="UP001519325"/>
    </source>
</evidence>
<accession>A0ABS4QB34</accession>
<dbReference type="Proteomes" id="UP001519325">
    <property type="component" value="Unassembled WGS sequence"/>
</dbReference>